<dbReference type="InterPro" id="IPR011989">
    <property type="entry name" value="ARM-like"/>
</dbReference>
<dbReference type="FunFam" id="3.30.40.10:FF:000442">
    <property type="entry name" value="RING-type E3 ubiquitin transferase"/>
    <property type="match status" value="1"/>
</dbReference>
<comment type="function">
    <text evidence="5">Functions as an E3 ubiquitin ligase.</text>
</comment>
<evidence type="ECO:0000259" key="7">
    <source>
        <dbReference type="PROSITE" id="PS51698"/>
    </source>
</evidence>
<feature type="domain" description="U-box" evidence="7">
    <location>
        <begin position="32"/>
        <end position="106"/>
    </location>
</feature>
<feature type="region of interest" description="Disordered" evidence="6">
    <location>
        <begin position="1"/>
        <end position="27"/>
    </location>
</feature>
<proteinExistence type="predicted"/>
<dbReference type="GO" id="GO:0016567">
    <property type="term" value="P:protein ubiquitination"/>
    <property type="evidence" value="ECO:0007669"/>
    <property type="project" value="UniProtKB-UniRule"/>
</dbReference>
<keyword evidence="4 5" id="KW-0833">Ubl conjugation pathway</keyword>
<comment type="caution">
    <text evidence="8">The sequence shown here is derived from an EMBL/GenBank/DDBJ whole genome shotgun (WGS) entry which is preliminary data.</text>
</comment>
<evidence type="ECO:0000256" key="4">
    <source>
        <dbReference type="ARBA" id="ARBA00022786"/>
    </source>
</evidence>
<feature type="compositionally biased region" description="Basic residues" evidence="6">
    <location>
        <begin position="1"/>
        <end position="16"/>
    </location>
</feature>
<name>A0AAD4PEL3_PERFH</name>
<dbReference type="Pfam" id="PF04564">
    <property type="entry name" value="U-box"/>
    <property type="match status" value="1"/>
</dbReference>
<dbReference type="PANTHER" id="PTHR22849:SF61">
    <property type="entry name" value="U-BOX DOMAIN-CONTAINING PROTEIN 21"/>
    <property type="match status" value="1"/>
</dbReference>
<dbReference type="InterPro" id="IPR003613">
    <property type="entry name" value="Ubox_domain"/>
</dbReference>
<dbReference type="Gene3D" id="3.30.40.10">
    <property type="entry name" value="Zinc/RING finger domain, C3HC4 (zinc finger)"/>
    <property type="match status" value="1"/>
</dbReference>
<dbReference type="AlphaFoldDB" id="A0AAD4PEL3"/>
<evidence type="ECO:0000256" key="1">
    <source>
        <dbReference type="ARBA" id="ARBA00000900"/>
    </source>
</evidence>
<evidence type="ECO:0000256" key="2">
    <source>
        <dbReference type="ARBA" id="ARBA00004906"/>
    </source>
</evidence>
<dbReference type="InterPro" id="IPR013083">
    <property type="entry name" value="Znf_RING/FYVE/PHD"/>
</dbReference>
<dbReference type="Proteomes" id="UP001190926">
    <property type="component" value="Unassembled WGS sequence"/>
</dbReference>
<gene>
    <name evidence="8" type="ORF">C2S53_008507</name>
</gene>
<keyword evidence="3 5" id="KW-0808">Transferase</keyword>
<evidence type="ECO:0000256" key="6">
    <source>
        <dbReference type="SAM" id="MobiDB-lite"/>
    </source>
</evidence>
<dbReference type="InterPro" id="IPR045185">
    <property type="entry name" value="PUB22/23/24-like"/>
</dbReference>
<evidence type="ECO:0000256" key="5">
    <source>
        <dbReference type="RuleBase" id="RU369093"/>
    </source>
</evidence>
<dbReference type="EC" id="2.3.2.27" evidence="5"/>
<dbReference type="CDD" id="cd16664">
    <property type="entry name" value="RING-Ubox_PUB"/>
    <property type="match status" value="1"/>
</dbReference>
<evidence type="ECO:0000256" key="3">
    <source>
        <dbReference type="ARBA" id="ARBA00022679"/>
    </source>
</evidence>
<comment type="catalytic activity">
    <reaction evidence="1 5">
        <text>S-ubiquitinyl-[E2 ubiquitin-conjugating enzyme]-L-cysteine + [acceptor protein]-L-lysine = [E2 ubiquitin-conjugating enzyme]-L-cysteine + N(6)-ubiquitinyl-[acceptor protein]-L-lysine.</text>
        <dbReference type="EC" id="2.3.2.27"/>
    </reaction>
</comment>
<protein>
    <recommendedName>
        <fullName evidence="5 7">U-box domain-containing protein</fullName>
        <ecNumber evidence="5">2.3.2.27</ecNumber>
    </recommendedName>
    <alternativeName>
        <fullName evidence="5">RING-type E3 ubiquitin transferase PUB</fullName>
    </alternativeName>
</protein>
<dbReference type="PROSITE" id="PS51698">
    <property type="entry name" value="U_BOX"/>
    <property type="match status" value="1"/>
</dbReference>
<dbReference type="InterPro" id="IPR058678">
    <property type="entry name" value="ARM_PUB"/>
</dbReference>
<dbReference type="SUPFAM" id="SSF48371">
    <property type="entry name" value="ARM repeat"/>
    <property type="match status" value="1"/>
</dbReference>
<organism evidence="8 9">
    <name type="scientific">Perilla frutescens var. hirtella</name>
    <name type="common">Perilla citriodora</name>
    <name type="synonym">Perilla setoyensis</name>
    <dbReference type="NCBI Taxonomy" id="608512"/>
    <lineage>
        <taxon>Eukaryota</taxon>
        <taxon>Viridiplantae</taxon>
        <taxon>Streptophyta</taxon>
        <taxon>Embryophyta</taxon>
        <taxon>Tracheophyta</taxon>
        <taxon>Spermatophyta</taxon>
        <taxon>Magnoliopsida</taxon>
        <taxon>eudicotyledons</taxon>
        <taxon>Gunneridae</taxon>
        <taxon>Pentapetalae</taxon>
        <taxon>asterids</taxon>
        <taxon>lamiids</taxon>
        <taxon>Lamiales</taxon>
        <taxon>Lamiaceae</taxon>
        <taxon>Nepetoideae</taxon>
        <taxon>Elsholtzieae</taxon>
        <taxon>Perilla</taxon>
    </lineage>
</organism>
<keyword evidence="9" id="KW-1185">Reference proteome</keyword>
<comment type="pathway">
    <text evidence="2 5">Protein modification; protein ubiquitination.</text>
</comment>
<dbReference type="Gene3D" id="1.25.10.10">
    <property type="entry name" value="Leucine-rich Repeat Variant"/>
    <property type="match status" value="1"/>
</dbReference>
<evidence type="ECO:0000313" key="9">
    <source>
        <dbReference type="Proteomes" id="UP001190926"/>
    </source>
</evidence>
<dbReference type="InterPro" id="IPR045210">
    <property type="entry name" value="RING-Ubox_PUB"/>
</dbReference>
<dbReference type="GO" id="GO:0061630">
    <property type="term" value="F:ubiquitin protein ligase activity"/>
    <property type="evidence" value="ECO:0007669"/>
    <property type="project" value="UniProtKB-UniRule"/>
</dbReference>
<dbReference type="PANTHER" id="PTHR22849">
    <property type="entry name" value="WDSAM1 PROTEIN"/>
    <property type="match status" value="1"/>
</dbReference>
<accession>A0AAD4PEL3</accession>
<evidence type="ECO:0000313" key="8">
    <source>
        <dbReference type="EMBL" id="KAH6837534.1"/>
    </source>
</evidence>
<dbReference type="Pfam" id="PF25598">
    <property type="entry name" value="ARM_PUB"/>
    <property type="match status" value="1"/>
</dbReference>
<dbReference type="SUPFAM" id="SSF57850">
    <property type="entry name" value="RING/U-box"/>
    <property type="match status" value="1"/>
</dbReference>
<dbReference type="InterPro" id="IPR016024">
    <property type="entry name" value="ARM-type_fold"/>
</dbReference>
<reference evidence="8 9" key="1">
    <citation type="journal article" date="2021" name="Nat. Commun.">
        <title>Incipient diploidization of the medicinal plant Perilla within 10,000 years.</title>
        <authorList>
            <person name="Zhang Y."/>
            <person name="Shen Q."/>
            <person name="Leng L."/>
            <person name="Zhang D."/>
            <person name="Chen S."/>
            <person name="Shi Y."/>
            <person name="Ning Z."/>
            <person name="Chen S."/>
        </authorList>
    </citation>
    <scope>NUCLEOTIDE SEQUENCE [LARGE SCALE GENOMIC DNA]</scope>
    <source>
        <strain evidence="9">cv. PC099</strain>
    </source>
</reference>
<dbReference type="EMBL" id="SDAM02000017">
    <property type="protein sequence ID" value="KAH6837534.1"/>
    <property type="molecule type" value="Genomic_DNA"/>
</dbReference>
<sequence length="443" mass="49003">MSSLWRRRRRGRGHGAGKKDAPEGINSATELTIPTHFRCPISLDLMKDPVSLATGITYDREHIDKWIEAGHATCPVTNQALRNLDQIPNHALRKMIQDWCVDNKSYGVERIPTPRVPITPYDVSDFCSRMSAATRARDGDKCQELVAKVKNSARESERNKRCLVNSGIGAALAETFEAFAGFSVEKHATLLKEIMCVLTWSCFTLGEEGVARLRSSVSLRCMAWFINGEDLSSRRNAVFLLKELVVSGVVLEGIIMEKVDQGIEETLLGMVKVPICPRATQACLVLIHHMMTMQSSSSLRFVEMGLVALVLDILVDGNTNKSTCEKALGVLDDACSLEGGRQSACKNALTIPILVKKILRVSEMATEYSISILWKLCLGGNEEAPIEALQFGAFQKLLVLLQVGCGEPTKEKVTELLKFLNVYRNKVDCFQSSMPLKCVKNPI</sequence>
<dbReference type="SMART" id="SM00504">
    <property type="entry name" value="Ubox"/>
    <property type="match status" value="1"/>
</dbReference>